<proteinExistence type="predicted"/>
<dbReference type="EMBL" id="BTRK01000004">
    <property type="protein sequence ID" value="GMR50161.1"/>
    <property type="molecule type" value="Genomic_DNA"/>
</dbReference>
<dbReference type="AlphaFoldDB" id="A0AAN5I446"/>
<comment type="caution">
    <text evidence="2">The sequence shown here is derived from an EMBL/GenBank/DDBJ whole genome shotgun (WGS) entry which is preliminary data.</text>
</comment>
<evidence type="ECO:0000256" key="1">
    <source>
        <dbReference type="SAM" id="MobiDB-lite"/>
    </source>
</evidence>
<feature type="compositionally biased region" description="Low complexity" evidence="1">
    <location>
        <begin position="15"/>
        <end position="30"/>
    </location>
</feature>
<evidence type="ECO:0000313" key="2">
    <source>
        <dbReference type="EMBL" id="GMR50161.1"/>
    </source>
</evidence>
<protein>
    <submittedName>
        <fullName evidence="2">Uncharacterized protein</fullName>
    </submittedName>
</protein>
<feature type="compositionally biased region" description="Low complexity" evidence="1">
    <location>
        <begin position="47"/>
        <end position="64"/>
    </location>
</feature>
<accession>A0AAN5I446</accession>
<feature type="non-terminal residue" evidence="2">
    <location>
        <position position="1"/>
    </location>
</feature>
<gene>
    <name evidence="2" type="ORF">PMAYCL1PPCAC_20356</name>
</gene>
<organism evidence="2 3">
    <name type="scientific">Pristionchus mayeri</name>
    <dbReference type="NCBI Taxonomy" id="1317129"/>
    <lineage>
        <taxon>Eukaryota</taxon>
        <taxon>Metazoa</taxon>
        <taxon>Ecdysozoa</taxon>
        <taxon>Nematoda</taxon>
        <taxon>Chromadorea</taxon>
        <taxon>Rhabditida</taxon>
        <taxon>Rhabditina</taxon>
        <taxon>Diplogasteromorpha</taxon>
        <taxon>Diplogasteroidea</taxon>
        <taxon>Neodiplogasteridae</taxon>
        <taxon>Pristionchus</taxon>
    </lineage>
</organism>
<name>A0AAN5I446_9BILA</name>
<evidence type="ECO:0000313" key="3">
    <source>
        <dbReference type="Proteomes" id="UP001328107"/>
    </source>
</evidence>
<sequence length="73" mass="7684">SAPLQLVRPTFTTMQQADSPQQQAHHQQQPGSEDDGSDTSRASAGAYPYGGQMMMQGPGGYTPQAGAYAPRTS</sequence>
<feature type="region of interest" description="Disordered" evidence="1">
    <location>
        <begin position="1"/>
        <end position="73"/>
    </location>
</feature>
<dbReference type="Proteomes" id="UP001328107">
    <property type="component" value="Unassembled WGS sequence"/>
</dbReference>
<reference evidence="3" key="1">
    <citation type="submission" date="2022-10" db="EMBL/GenBank/DDBJ databases">
        <title>Genome assembly of Pristionchus species.</title>
        <authorList>
            <person name="Yoshida K."/>
            <person name="Sommer R.J."/>
        </authorList>
    </citation>
    <scope>NUCLEOTIDE SEQUENCE [LARGE SCALE GENOMIC DNA]</scope>
    <source>
        <strain evidence="3">RS5460</strain>
    </source>
</reference>
<feature type="non-terminal residue" evidence="2">
    <location>
        <position position="73"/>
    </location>
</feature>
<keyword evidence="3" id="KW-1185">Reference proteome</keyword>